<dbReference type="Proteomes" id="UP000037035">
    <property type="component" value="Unassembled WGS sequence"/>
</dbReference>
<dbReference type="VEuPathDB" id="FungiDB:VP01_4958g1"/>
<dbReference type="AlphaFoldDB" id="A0A0L6ULX1"/>
<sequence length="208" mass="24047">MQAFGYSGNWKKSTTPLVKNLKLWDASNEDYARFKKFNINYRSAIGLLNYIVQLTQPNITFAVSSFAIFLVNPGMNHWHKVKKVWKFLKGTADMKLTLKIKKPHQLFQIYSDTSWGDNPQDRDSQLGYLCFLFGSIISWNSFKQCSITYSSIEAKLNPLVDSFHEGIWLNALLIEICNIQTDAPTTSFMTLKDQIMMSEEEFIKKMTN</sequence>
<proteinExistence type="predicted"/>
<name>A0A0L6ULX1_9BASI</name>
<keyword evidence="2" id="KW-1185">Reference proteome</keyword>
<evidence type="ECO:0000313" key="2">
    <source>
        <dbReference type="Proteomes" id="UP000037035"/>
    </source>
</evidence>
<dbReference type="PANTHER" id="PTHR11439">
    <property type="entry name" value="GAG-POL-RELATED RETROTRANSPOSON"/>
    <property type="match status" value="1"/>
</dbReference>
<evidence type="ECO:0000313" key="1">
    <source>
        <dbReference type="EMBL" id="KNZ49533.1"/>
    </source>
</evidence>
<comment type="caution">
    <text evidence="1">The sequence shown here is derived from an EMBL/GenBank/DDBJ whole genome shotgun (WGS) entry which is preliminary data.</text>
</comment>
<dbReference type="CDD" id="cd09272">
    <property type="entry name" value="RNase_HI_RT_Ty1"/>
    <property type="match status" value="1"/>
</dbReference>
<gene>
    <name evidence="1" type="ORF">VP01_4958g1</name>
</gene>
<dbReference type="EMBL" id="LAVV01010118">
    <property type="protein sequence ID" value="KNZ49533.1"/>
    <property type="molecule type" value="Genomic_DNA"/>
</dbReference>
<dbReference type="OrthoDB" id="3344688at2759"/>
<protein>
    <recommendedName>
        <fullName evidence="3">Reverse transcriptase Ty1/copia-type domain-containing protein</fullName>
    </recommendedName>
</protein>
<evidence type="ECO:0008006" key="3">
    <source>
        <dbReference type="Google" id="ProtNLM"/>
    </source>
</evidence>
<organism evidence="1 2">
    <name type="scientific">Puccinia sorghi</name>
    <dbReference type="NCBI Taxonomy" id="27349"/>
    <lineage>
        <taxon>Eukaryota</taxon>
        <taxon>Fungi</taxon>
        <taxon>Dikarya</taxon>
        <taxon>Basidiomycota</taxon>
        <taxon>Pucciniomycotina</taxon>
        <taxon>Pucciniomycetes</taxon>
        <taxon>Pucciniales</taxon>
        <taxon>Pucciniaceae</taxon>
        <taxon>Puccinia</taxon>
    </lineage>
</organism>
<accession>A0A0L6ULX1</accession>
<reference evidence="1 2" key="1">
    <citation type="submission" date="2015-08" db="EMBL/GenBank/DDBJ databases">
        <title>Next Generation Sequencing and Analysis of the Genome of Puccinia sorghi L Schw, the Causal Agent of Maize Common Rust.</title>
        <authorList>
            <person name="Rochi L."/>
            <person name="Burguener G."/>
            <person name="Darino M."/>
            <person name="Turjanski A."/>
            <person name="Kreff E."/>
            <person name="Dieguez M.J."/>
            <person name="Sacco F."/>
        </authorList>
    </citation>
    <scope>NUCLEOTIDE SEQUENCE [LARGE SCALE GENOMIC DNA]</scope>
    <source>
        <strain evidence="1 2">RO10H11247</strain>
    </source>
</reference>
<dbReference type="PANTHER" id="PTHR11439:SF467">
    <property type="entry name" value="INTEGRASE CATALYTIC DOMAIN-CONTAINING PROTEIN"/>
    <property type="match status" value="1"/>
</dbReference>